<name>T2GC95_MEGG1</name>
<keyword evidence="2" id="KW-1185">Reference proteome</keyword>
<protein>
    <submittedName>
        <fullName evidence="1">Uncharacterized protein</fullName>
    </submittedName>
</protein>
<dbReference type="RefSeq" id="WP_021761175.1">
    <property type="nucleotide sequence ID" value="NC_022444.1"/>
</dbReference>
<dbReference type="STRING" id="1121448.DGI_2447"/>
<dbReference type="eggNOG" id="ENOG5032R0M">
    <property type="taxonomic scope" value="Bacteria"/>
</dbReference>
<evidence type="ECO:0000313" key="2">
    <source>
        <dbReference type="Proteomes" id="UP000016587"/>
    </source>
</evidence>
<proteinExistence type="predicted"/>
<dbReference type="HOGENOM" id="CLU_813618_0_0_7"/>
<dbReference type="Proteomes" id="UP000016587">
    <property type="component" value="Chromosome"/>
</dbReference>
<dbReference type="OrthoDB" id="4750310at2"/>
<reference evidence="1 2" key="1">
    <citation type="journal article" date="2013" name="J. Bacteriol.">
        <title>Roles of HynAB and Ech, the only two hydrogenases found in the model sulfate reducer Desulfovibrio gigas.</title>
        <authorList>
            <person name="Morais-Silva F.O."/>
            <person name="Santos C.I."/>
            <person name="Rodrigues R."/>
            <person name="Pereira I.A."/>
            <person name="Rodrigues-Pousada C."/>
        </authorList>
    </citation>
    <scope>NUCLEOTIDE SEQUENCE [LARGE SCALE GENOMIC DNA]</scope>
    <source>
        <strain evidence="2">ATCC 19364 / DSM 1382 / NCIMB 9332 / VKM B-1759</strain>
    </source>
</reference>
<accession>T2GC95</accession>
<gene>
    <name evidence="1" type="ORF">DGI_2447</name>
</gene>
<organism evidence="1 2">
    <name type="scientific">Megalodesulfovibrio gigas (strain ATCC 19364 / DSM 1382 / NCIMB 9332 / VKM B-1759)</name>
    <name type="common">Desulfovibrio gigas</name>
    <dbReference type="NCBI Taxonomy" id="1121448"/>
    <lineage>
        <taxon>Bacteria</taxon>
        <taxon>Pseudomonadati</taxon>
        <taxon>Thermodesulfobacteriota</taxon>
        <taxon>Desulfovibrionia</taxon>
        <taxon>Desulfovibrionales</taxon>
        <taxon>Desulfovibrionaceae</taxon>
        <taxon>Megalodesulfovibrio</taxon>
    </lineage>
</organism>
<reference evidence="2" key="2">
    <citation type="submission" date="2013-07" db="EMBL/GenBank/DDBJ databases">
        <authorList>
            <person name="Morais-Silva F.O."/>
            <person name="Rezende A.M."/>
            <person name="Pimentel C."/>
            <person name="Resende D.M."/>
            <person name="Santos C.I."/>
            <person name="Clemente C."/>
            <person name="de Oliveira L.M."/>
            <person name="da Silva S.M."/>
            <person name="Costa D.A."/>
            <person name="Varela-Raposo A."/>
            <person name="Horacio E.C.A."/>
            <person name="Matos M."/>
            <person name="Flores O."/>
            <person name="Ruiz J.C."/>
            <person name="Rodrigues-Pousada C."/>
        </authorList>
    </citation>
    <scope>NUCLEOTIDE SEQUENCE [LARGE SCALE GENOMIC DNA]</scope>
    <source>
        <strain evidence="2">ATCC 19364 / DSM 1382 / NCIMB 9332 / VKM B-1759</strain>
    </source>
</reference>
<dbReference type="PATRIC" id="fig|1121448.10.peg.2400"/>
<evidence type="ECO:0000313" key="1">
    <source>
        <dbReference type="EMBL" id="AGW14190.1"/>
    </source>
</evidence>
<dbReference type="KEGG" id="dgg:DGI_2447"/>
<dbReference type="EMBL" id="CP006585">
    <property type="protein sequence ID" value="AGW14190.1"/>
    <property type="molecule type" value="Genomic_DNA"/>
</dbReference>
<dbReference type="AlphaFoldDB" id="T2GC95"/>
<sequence length="337" mass="36993">MNTLILTGLEGTNPLAVMAAFGLLRCCQEIACFSGVRLAWQETASLWRPVLHLDQPIPKNEFCNVLSEHLATASQQSCAGLLALVDEHAVTEARMAPSSYAAMVRKAQEACFQGNRGLADWLLALASDMVLTGKGDTKPSPLCMTSGSQQFFPTLQKCAASMNPMQKIKLSGAKRTQQQNQSKELARVAGHFEEALFGPWRYADNQHSLGWDVGGDRAHALMPIAPTKLDHCGVLAAVWLAIESLPLFPTVLTQHGLATACFEKQGQGRNQEEALLWPIWTRPVSIDTLRCLLLQTIAWSREPRSVAARRSIEVFYRAKRVLLVQGRATFKAAEIVA</sequence>